<evidence type="ECO:0000313" key="2">
    <source>
        <dbReference type="Proteomes" id="UP000192095"/>
    </source>
</evidence>
<dbReference type="Proteomes" id="UP000192095">
    <property type="component" value="Chromosome"/>
</dbReference>
<name>A0A1V0P3Y0_LACLL</name>
<dbReference type="AlphaFoldDB" id="A0A1V0P3Y0"/>
<gene>
    <name evidence="1" type="ORF">LLUC06_1651</name>
</gene>
<dbReference type="Gene3D" id="3.30.420.40">
    <property type="match status" value="1"/>
</dbReference>
<proteinExistence type="predicted"/>
<dbReference type="SUPFAM" id="SSF55804">
    <property type="entry name" value="Phoshotransferase/anion transport protein"/>
    <property type="match status" value="1"/>
</dbReference>
<dbReference type="Gene3D" id="3.40.930.10">
    <property type="entry name" value="Mannitol-specific EII, Chain A"/>
    <property type="match status" value="1"/>
</dbReference>
<sequence>MSLAMGMPDDEYVSIASQDFEVIKWLIGEHVVFIDNLPIEFEVKNIELLPQEFGSLVLFEKMEGGISPDVRTLIIDYGGMTRLRTLYDGFQQREINQDTMVVNRLIRLLVDKINTKGINNNQRNNQITISNRHFNPSHFMIINKKKSKETVLEEISNILYKDKIVNVDFFKDLLAREELSVQSLMILLPCHTL</sequence>
<dbReference type="RefSeq" id="WP_081213589.1">
    <property type="nucleotide sequence ID" value="NZ_CP015902.2"/>
</dbReference>
<organism evidence="1 2">
    <name type="scientific">Lactococcus lactis subsp. lactis</name>
    <name type="common">Streptococcus lactis</name>
    <dbReference type="NCBI Taxonomy" id="1360"/>
    <lineage>
        <taxon>Bacteria</taxon>
        <taxon>Bacillati</taxon>
        <taxon>Bacillota</taxon>
        <taxon>Bacilli</taxon>
        <taxon>Lactobacillales</taxon>
        <taxon>Streptococcaceae</taxon>
        <taxon>Lactococcus</taxon>
    </lineage>
</organism>
<dbReference type="EMBL" id="CP015902">
    <property type="protein sequence ID" value="ARE21194.2"/>
    <property type="molecule type" value="Genomic_DNA"/>
</dbReference>
<protein>
    <submittedName>
        <fullName evidence="1">Uncharacterized protein</fullName>
    </submittedName>
</protein>
<evidence type="ECO:0000313" key="1">
    <source>
        <dbReference type="EMBL" id="ARE21194.2"/>
    </source>
</evidence>
<dbReference type="InterPro" id="IPR016152">
    <property type="entry name" value="PTrfase/Anion_transptr"/>
</dbReference>
<reference evidence="1 2" key="1">
    <citation type="journal article" date="2017" name="BMC Genomics">
        <title>Comparative and functional genomics of the Lactococcus lactis taxon; insights into evolution and niche adaptation.</title>
        <authorList>
            <person name="Kelleher P."/>
            <person name="Bottacini F."/>
            <person name="Mahony J."/>
            <person name="Kilcawley K.N."/>
            <person name="van Sinderen D."/>
        </authorList>
    </citation>
    <scope>NUCLEOTIDE SEQUENCE [LARGE SCALE GENOMIC DNA]</scope>
    <source>
        <strain evidence="1 2">UC06</strain>
    </source>
</reference>
<accession>A0A1V0P3Y0</accession>